<protein>
    <submittedName>
        <fullName evidence="5">LacI family transcriptional regulator</fullName>
    </submittedName>
</protein>
<keyword evidence="1" id="KW-0805">Transcription regulation</keyword>
<dbReference type="AlphaFoldDB" id="A0A1B2I092"/>
<proteinExistence type="predicted"/>
<keyword evidence="2" id="KW-0238">DNA-binding</keyword>
<dbReference type="STRING" id="1586287.BBK82_39140"/>
<dbReference type="CDD" id="cd06293">
    <property type="entry name" value="PBP1_LacI-like"/>
    <property type="match status" value="1"/>
</dbReference>
<dbReference type="Gene3D" id="3.40.50.2300">
    <property type="match status" value="2"/>
</dbReference>
<dbReference type="EMBL" id="CP016793">
    <property type="protein sequence ID" value="ANZ43386.1"/>
    <property type="molecule type" value="Genomic_DNA"/>
</dbReference>
<name>A0A1B2I092_9PSEU</name>
<keyword evidence="3" id="KW-0804">Transcription</keyword>
<feature type="domain" description="HTH lacI-type" evidence="4">
    <location>
        <begin position="16"/>
        <end position="70"/>
    </location>
</feature>
<evidence type="ECO:0000256" key="1">
    <source>
        <dbReference type="ARBA" id="ARBA00023015"/>
    </source>
</evidence>
<evidence type="ECO:0000259" key="4">
    <source>
        <dbReference type="PROSITE" id="PS50932"/>
    </source>
</evidence>
<dbReference type="GO" id="GO:0003700">
    <property type="term" value="F:DNA-binding transcription factor activity"/>
    <property type="evidence" value="ECO:0007669"/>
    <property type="project" value="TreeGrafter"/>
</dbReference>
<dbReference type="SMART" id="SM00354">
    <property type="entry name" value="HTH_LACI"/>
    <property type="match status" value="1"/>
</dbReference>
<dbReference type="Proteomes" id="UP000093053">
    <property type="component" value="Chromosome"/>
</dbReference>
<dbReference type="PROSITE" id="PS00356">
    <property type="entry name" value="HTH_LACI_1"/>
    <property type="match status" value="1"/>
</dbReference>
<dbReference type="KEGG" id="led:BBK82_39140"/>
<dbReference type="SUPFAM" id="SSF47413">
    <property type="entry name" value="lambda repressor-like DNA-binding domains"/>
    <property type="match status" value="1"/>
</dbReference>
<dbReference type="PANTHER" id="PTHR30146:SF109">
    <property type="entry name" value="HTH-TYPE TRANSCRIPTIONAL REGULATOR GALS"/>
    <property type="match status" value="1"/>
</dbReference>
<evidence type="ECO:0000313" key="6">
    <source>
        <dbReference type="Proteomes" id="UP000093053"/>
    </source>
</evidence>
<evidence type="ECO:0000256" key="2">
    <source>
        <dbReference type="ARBA" id="ARBA00023125"/>
    </source>
</evidence>
<evidence type="ECO:0000313" key="5">
    <source>
        <dbReference type="EMBL" id="ANZ43386.1"/>
    </source>
</evidence>
<dbReference type="CDD" id="cd01392">
    <property type="entry name" value="HTH_LacI"/>
    <property type="match status" value="1"/>
</dbReference>
<dbReference type="InterPro" id="IPR000843">
    <property type="entry name" value="HTH_LacI"/>
</dbReference>
<dbReference type="Pfam" id="PF00356">
    <property type="entry name" value="LacI"/>
    <property type="match status" value="1"/>
</dbReference>
<organism evidence="5 6">
    <name type="scientific">Lentzea guizhouensis</name>
    <dbReference type="NCBI Taxonomy" id="1586287"/>
    <lineage>
        <taxon>Bacteria</taxon>
        <taxon>Bacillati</taxon>
        <taxon>Actinomycetota</taxon>
        <taxon>Actinomycetes</taxon>
        <taxon>Pseudonocardiales</taxon>
        <taxon>Pseudonocardiaceae</taxon>
        <taxon>Lentzea</taxon>
    </lineage>
</organism>
<dbReference type="SUPFAM" id="SSF53822">
    <property type="entry name" value="Periplasmic binding protein-like I"/>
    <property type="match status" value="1"/>
</dbReference>
<dbReference type="GO" id="GO:0000976">
    <property type="term" value="F:transcription cis-regulatory region binding"/>
    <property type="evidence" value="ECO:0007669"/>
    <property type="project" value="TreeGrafter"/>
</dbReference>
<gene>
    <name evidence="5" type="ORF">BBK82_39140</name>
</gene>
<dbReference type="InterPro" id="IPR046335">
    <property type="entry name" value="LacI/GalR-like_sensor"/>
</dbReference>
<dbReference type="InterPro" id="IPR010982">
    <property type="entry name" value="Lambda_DNA-bd_dom_sf"/>
</dbReference>
<dbReference type="PANTHER" id="PTHR30146">
    <property type="entry name" value="LACI-RELATED TRANSCRIPTIONAL REPRESSOR"/>
    <property type="match status" value="1"/>
</dbReference>
<accession>A0A1B2I092</accession>
<dbReference type="Pfam" id="PF13377">
    <property type="entry name" value="Peripla_BP_3"/>
    <property type="match status" value="1"/>
</dbReference>
<dbReference type="InterPro" id="IPR028082">
    <property type="entry name" value="Peripla_BP_I"/>
</dbReference>
<sequence>MRCHVSSKEPPVKPAVGIREVARHAGVSNATVSNVLNRPDVVAPATRERVLAAIAELGFVRNESARQLRAGRSRVLAYVVLDAANPFFTDVARGVEDAAREAGFALYLCNSAADDGREREYLELLHEQRVEGILLTPVGADFSDVPSRGTPVVLVDREARTGTHCSVAVDDVLGGELAVTHLVETGHTRIAMVGGPMSIQQVRDRHEGALRALEEAGLPPSALTLLETDGLRVAEGRSAGERLVGLPSARRPTAAFCANDLLALGLLQSMTQQGLNVPDDLAVVGYDDIEFAAAAAVPLTSVRQPRDQLGRTAAQLLLAENEPDHEHRHVTFQPELVVRASTRIRRR</sequence>
<dbReference type="Gene3D" id="1.10.260.40">
    <property type="entry name" value="lambda repressor-like DNA-binding domains"/>
    <property type="match status" value="1"/>
</dbReference>
<keyword evidence="6" id="KW-1185">Reference proteome</keyword>
<dbReference type="PROSITE" id="PS50932">
    <property type="entry name" value="HTH_LACI_2"/>
    <property type="match status" value="1"/>
</dbReference>
<reference evidence="5 6" key="1">
    <citation type="submission" date="2016-07" db="EMBL/GenBank/DDBJ databases">
        <title>Complete genome sequence of the Lentzea guizhouensis DHS C013.</title>
        <authorList>
            <person name="Cao C."/>
        </authorList>
    </citation>
    <scope>NUCLEOTIDE SEQUENCE [LARGE SCALE GENOMIC DNA]</scope>
    <source>
        <strain evidence="5 6">DHS C013</strain>
    </source>
</reference>
<evidence type="ECO:0000256" key="3">
    <source>
        <dbReference type="ARBA" id="ARBA00023163"/>
    </source>
</evidence>